<protein>
    <submittedName>
        <fullName evidence="1">Uncharacterized protein</fullName>
    </submittedName>
</protein>
<dbReference type="EMBL" id="JAVHUY010000062">
    <property type="protein sequence ID" value="MDQ7910781.1"/>
    <property type="molecule type" value="Genomic_DNA"/>
</dbReference>
<proteinExistence type="predicted"/>
<comment type="caution">
    <text evidence="1">The sequence shown here is derived from an EMBL/GenBank/DDBJ whole genome shotgun (WGS) entry which is preliminary data.</text>
</comment>
<evidence type="ECO:0000313" key="1">
    <source>
        <dbReference type="EMBL" id="MDQ7910781.1"/>
    </source>
</evidence>
<dbReference type="RefSeq" id="WP_308718022.1">
    <property type="nucleotide sequence ID" value="NZ_JAVHUY010000062.1"/>
</dbReference>
<gene>
    <name evidence="1" type="ORF">RB614_40450</name>
</gene>
<evidence type="ECO:0000313" key="2">
    <source>
        <dbReference type="Proteomes" id="UP001230908"/>
    </source>
</evidence>
<name>A0ABU0ZUR6_9ACTN</name>
<keyword evidence="2" id="KW-1185">Reference proteome</keyword>
<accession>A0ABU0ZUR6</accession>
<dbReference type="Proteomes" id="UP001230908">
    <property type="component" value="Unassembled WGS sequence"/>
</dbReference>
<reference evidence="1 2" key="1">
    <citation type="submission" date="2023-08" db="EMBL/GenBank/DDBJ databases">
        <title>Phytohabitans sansha sp. nov., isolated from marine sediment.</title>
        <authorList>
            <person name="Zhao Y."/>
            <person name="Yi K."/>
        </authorList>
    </citation>
    <scope>NUCLEOTIDE SEQUENCE [LARGE SCALE GENOMIC DNA]</scope>
    <source>
        <strain evidence="1 2">ZYX-F-186</strain>
    </source>
</reference>
<sequence length="158" mass="17485">MDVDAELAAAIERYNRVRIAEVETESGLRWLGEQAPIYRLGTVAVRGLLLGRDGRYWGDVGLVVESGWPPGDLRDWCWEQFTFGDVTTYETLLMSPARGRVNALFVALDDIAAVLDLEPPQRSTDGWARGWGCQPDISDDLERGLIAHGAGVIAGRLW</sequence>
<organism evidence="1 2">
    <name type="scientific">Phytohabitans maris</name>
    <dbReference type="NCBI Taxonomy" id="3071409"/>
    <lineage>
        <taxon>Bacteria</taxon>
        <taxon>Bacillati</taxon>
        <taxon>Actinomycetota</taxon>
        <taxon>Actinomycetes</taxon>
        <taxon>Micromonosporales</taxon>
        <taxon>Micromonosporaceae</taxon>
    </lineage>
</organism>